<dbReference type="InterPro" id="IPR015943">
    <property type="entry name" value="WD40/YVTN_repeat-like_dom_sf"/>
</dbReference>
<protein>
    <submittedName>
        <fullName evidence="3">T9SS type A sorting domain-containing protein</fullName>
    </submittedName>
</protein>
<evidence type="ECO:0000313" key="3">
    <source>
        <dbReference type="EMBL" id="HHJ53723.1"/>
    </source>
</evidence>
<sequence>MAMKRFTLSFLLMLVILPLTAFGQLSAPDVEAVYGGRISWISAVPVSATETQVFISTESANSMFFATVDHSTTPPVFGAFESLPDLNADDGYGSQVRDFCLDENSGYLFARYNDKIVSASTSPGSLTILPAMGVMAFTVYDGRLFYTALNLSAGVDLHFGVIDSASGAFSEDAASPVTLASSWDPAVQLTHLKVHPVNHHVYYFLEGETPTVYKSGDTYDALNAATTFTKTTSGSLGSTYYTVYGIGPDGRLFAGGVMGEEPDHFKVVAYSDDDGASWDTVNTHMGGTSGQNFSFADADSGYYVYFGTAFSYYKGEANTWKGIGSIGFETHPNDGAVCVDPINPQVVYFTTDQGIGASTDSGNTIFEIDEGVEAIQIKDMEMNDAKTTAWLASKSGIRKVTDYTGPAESWTTYYPNGDGSPYYCVAMVNEHPDTAFAGNVRLYKTEDGGATWSQVFTTETPEYGFTFWSFVSAVEVHPYSSDVVILGVNSPDEGVNGGIFVSEDGGTSWEQMDTDVYNTEVQDILIYPESEDSTTIYVACEYVHDGTHSSYGVKTITHGSTPGAVFHNDMIGESGGLITNFGAYDLDADSVGNIYVCGANSANEPRVYVKRPDSTYWEMLPTAGLPANGTATALTIGYDTNGNQAPYIAVGSDLYYLEDGGSEWQLAYSYPVGTEINMLYWDDLLVGTGTGLYGQKLNGTTDVSHEPAQLPASVVLRPNYPNPFNPTTTIEYRLSGTSHVTLTVYNTLGQKVKELVNQTQQAGSHRVTFDADGLASGVYIYRLTLNNRVSLTRKMLLMR</sequence>
<evidence type="ECO:0000259" key="2">
    <source>
        <dbReference type="Pfam" id="PF18962"/>
    </source>
</evidence>
<dbReference type="SUPFAM" id="SSF110296">
    <property type="entry name" value="Oligoxyloglucan reducing end-specific cellobiohydrolase"/>
    <property type="match status" value="1"/>
</dbReference>
<organism evidence="3">
    <name type="scientific">Caldithrix abyssi</name>
    <dbReference type="NCBI Taxonomy" id="187145"/>
    <lineage>
        <taxon>Bacteria</taxon>
        <taxon>Pseudomonadati</taxon>
        <taxon>Calditrichota</taxon>
        <taxon>Calditrichia</taxon>
        <taxon>Calditrichales</taxon>
        <taxon>Calditrichaceae</taxon>
        <taxon>Caldithrix</taxon>
    </lineage>
</organism>
<feature type="chain" id="PRO_5031071138" evidence="1">
    <location>
        <begin position="24"/>
        <end position="799"/>
    </location>
</feature>
<dbReference type="SUPFAM" id="SSF50939">
    <property type="entry name" value="Sialidases"/>
    <property type="match status" value="1"/>
</dbReference>
<dbReference type="Pfam" id="PF18962">
    <property type="entry name" value="Por_Secre_tail"/>
    <property type="match status" value="1"/>
</dbReference>
<dbReference type="InterPro" id="IPR026444">
    <property type="entry name" value="Secre_tail"/>
</dbReference>
<dbReference type="Proteomes" id="UP000886124">
    <property type="component" value="Unassembled WGS sequence"/>
</dbReference>
<feature type="domain" description="Secretion system C-terminal sorting" evidence="2">
    <location>
        <begin position="720"/>
        <end position="794"/>
    </location>
</feature>
<proteinExistence type="predicted"/>
<dbReference type="Gene3D" id="2.130.10.10">
    <property type="entry name" value="YVTN repeat-like/Quinoprotein amine dehydrogenase"/>
    <property type="match status" value="2"/>
</dbReference>
<evidence type="ECO:0000256" key="1">
    <source>
        <dbReference type="SAM" id="SignalP"/>
    </source>
</evidence>
<accession>A0A7V5PR65</accession>
<reference evidence="3" key="1">
    <citation type="journal article" date="2020" name="mSystems">
        <title>Genome- and Community-Level Interaction Insights into Carbon Utilization and Element Cycling Functions of Hydrothermarchaeota in Hydrothermal Sediment.</title>
        <authorList>
            <person name="Zhou Z."/>
            <person name="Liu Y."/>
            <person name="Xu W."/>
            <person name="Pan J."/>
            <person name="Luo Z.H."/>
            <person name="Li M."/>
        </authorList>
    </citation>
    <scope>NUCLEOTIDE SEQUENCE [LARGE SCALE GENOMIC DNA]</scope>
    <source>
        <strain evidence="3">HyVt-527</strain>
    </source>
</reference>
<dbReference type="CDD" id="cd15482">
    <property type="entry name" value="Sialidase_non-viral"/>
    <property type="match status" value="1"/>
</dbReference>
<feature type="signal peptide" evidence="1">
    <location>
        <begin position="1"/>
        <end position="23"/>
    </location>
</feature>
<dbReference type="AlphaFoldDB" id="A0A7V5PR65"/>
<dbReference type="EMBL" id="DROD01000701">
    <property type="protein sequence ID" value="HHJ53723.1"/>
    <property type="molecule type" value="Genomic_DNA"/>
</dbReference>
<dbReference type="Gene3D" id="2.60.40.4070">
    <property type="match status" value="1"/>
</dbReference>
<dbReference type="NCBIfam" id="TIGR04183">
    <property type="entry name" value="Por_Secre_tail"/>
    <property type="match status" value="1"/>
</dbReference>
<gene>
    <name evidence="3" type="ORF">ENJ89_11055</name>
</gene>
<name>A0A7V5PR65_CALAY</name>
<comment type="caution">
    <text evidence="3">The sequence shown here is derived from an EMBL/GenBank/DDBJ whole genome shotgun (WGS) entry which is preliminary data.</text>
</comment>
<dbReference type="InterPro" id="IPR036278">
    <property type="entry name" value="Sialidase_sf"/>
</dbReference>
<keyword evidence="1" id="KW-0732">Signal</keyword>